<accession>A0A4C1W281</accession>
<comment type="caution">
    <text evidence="1">The sequence shown here is derived from an EMBL/GenBank/DDBJ whole genome shotgun (WGS) entry which is preliminary data.</text>
</comment>
<protein>
    <submittedName>
        <fullName evidence="1">Uncharacterized protein</fullName>
    </submittedName>
</protein>
<gene>
    <name evidence="1" type="ORF">EVAR_95804_1</name>
</gene>
<evidence type="ECO:0000313" key="2">
    <source>
        <dbReference type="Proteomes" id="UP000299102"/>
    </source>
</evidence>
<name>A0A4C1W281_EUMVA</name>
<proteinExistence type="predicted"/>
<organism evidence="1 2">
    <name type="scientific">Eumeta variegata</name>
    <name type="common">Bagworm moth</name>
    <name type="synonym">Eumeta japonica</name>
    <dbReference type="NCBI Taxonomy" id="151549"/>
    <lineage>
        <taxon>Eukaryota</taxon>
        <taxon>Metazoa</taxon>
        <taxon>Ecdysozoa</taxon>
        <taxon>Arthropoda</taxon>
        <taxon>Hexapoda</taxon>
        <taxon>Insecta</taxon>
        <taxon>Pterygota</taxon>
        <taxon>Neoptera</taxon>
        <taxon>Endopterygota</taxon>
        <taxon>Lepidoptera</taxon>
        <taxon>Glossata</taxon>
        <taxon>Ditrysia</taxon>
        <taxon>Tineoidea</taxon>
        <taxon>Psychidae</taxon>
        <taxon>Oiketicinae</taxon>
        <taxon>Eumeta</taxon>
    </lineage>
</organism>
<sequence length="176" mass="19570">MEVSFPLIDARAVWLGDYCACDMRSWDLRVSRCADDGPTSLHESARESPHLWSSLTTWTAMPDNDTYGNKIVFGHSSATQTAAAKGRRARTSLVLVVARLFNGAFMNEIPISLPLLALHRASPPFRCGGRCRSKRHKKPSSLLSVYTFSLRCASVKFRVRTDPRLGFRGLIGTIKV</sequence>
<keyword evidence="2" id="KW-1185">Reference proteome</keyword>
<evidence type="ECO:0000313" key="1">
    <source>
        <dbReference type="EMBL" id="GBP45153.1"/>
    </source>
</evidence>
<dbReference type="EMBL" id="BGZK01000465">
    <property type="protein sequence ID" value="GBP45153.1"/>
    <property type="molecule type" value="Genomic_DNA"/>
</dbReference>
<reference evidence="1 2" key="1">
    <citation type="journal article" date="2019" name="Commun. Biol.">
        <title>The bagworm genome reveals a unique fibroin gene that provides high tensile strength.</title>
        <authorList>
            <person name="Kono N."/>
            <person name="Nakamura H."/>
            <person name="Ohtoshi R."/>
            <person name="Tomita M."/>
            <person name="Numata K."/>
            <person name="Arakawa K."/>
        </authorList>
    </citation>
    <scope>NUCLEOTIDE SEQUENCE [LARGE SCALE GENOMIC DNA]</scope>
</reference>
<dbReference type="Proteomes" id="UP000299102">
    <property type="component" value="Unassembled WGS sequence"/>
</dbReference>
<dbReference type="AlphaFoldDB" id="A0A4C1W281"/>